<evidence type="ECO:0000313" key="9">
    <source>
        <dbReference type="EMBL" id="ACU53752.1"/>
    </source>
</evidence>
<accession>C7LYE4</accession>
<keyword evidence="5" id="KW-0460">Magnesium</keyword>
<evidence type="ECO:0000256" key="4">
    <source>
        <dbReference type="ARBA" id="ARBA00022840"/>
    </source>
</evidence>
<dbReference type="GO" id="GO:0005524">
    <property type="term" value="F:ATP binding"/>
    <property type="evidence" value="ECO:0007669"/>
    <property type="project" value="UniProtKB-KW"/>
</dbReference>
<feature type="domain" description="CobB/CobQ-like glutamine amidotransferase" evidence="8">
    <location>
        <begin position="257"/>
        <end position="418"/>
    </location>
</feature>
<dbReference type="Pfam" id="PF07685">
    <property type="entry name" value="GATase_3"/>
    <property type="match status" value="1"/>
</dbReference>
<evidence type="ECO:0000256" key="5">
    <source>
        <dbReference type="ARBA" id="ARBA00022842"/>
    </source>
</evidence>
<gene>
    <name evidence="9" type="ordered locus">Afer_0805</name>
</gene>
<dbReference type="InterPro" id="IPR029062">
    <property type="entry name" value="Class_I_gatase-like"/>
</dbReference>
<dbReference type="InterPro" id="IPR002586">
    <property type="entry name" value="CobQ/CobB/MinD/ParA_Nub-bd_dom"/>
</dbReference>
<evidence type="ECO:0000259" key="7">
    <source>
        <dbReference type="Pfam" id="PF01656"/>
    </source>
</evidence>
<feature type="domain" description="CobQ/CobB/MinD/ParA nucleotide binding" evidence="7">
    <location>
        <begin position="8"/>
        <end position="180"/>
    </location>
</feature>
<dbReference type="InterPro" id="IPR011698">
    <property type="entry name" value="GATase_3"/>
</dbReference>
<sequence>MTRGLIVGAARSGAGKTAVTLGLVAALRARGLRVGVAKAGPDYLDTRLLGRAARRPAFNLDAFLTGRDGPARSLALAARGADVVIAEGAMGLLDGAPTASTPPVASSAHLARTLGLGLVLVLDATSTAQTVGAVALGLATASGVAPLGVIANRVRSAHHGDLVAEGLARVGIALLGHIAEGALDGLAQRHLGLVDPSELDGFDAWLERARYVVEESVDLEALVRRAPELRLVDPELGEARSRVPVALSVGPSARFRYEENLLRLEAAGAELLPFDPLEEVPDPHARLLWLHGGYPEHYQAALADNGPLWPALRRAANEITVIAECGGYALLARSLEGSQMAGVVPVAMRLGSRPVLGYRSARLVDGPFGARSLPAHEFHYLVPEDDPGEIDVVDARGEPRPGGVVSPRLLASFLHFHLGVDPGLAGDLLRRAGGGGSSETA</sequence>
<dbReference type="SUPFAM" id="SSF52317">
    <property type="entry name" value="Class I glutamine amidotransferase-like"/>
    <property type="match status" value="1"/>
</dbReference>
<evidence type="ECO:0000313" key="10">
    <source>
        <dbReference type="Proteomes" id="UP000000771"/>
    </source>
</evidence>
<dbReference type="HOGENOM" id="CLU_022752_2_0_11"/>
<keyword evidence="6" id="KW-0315">Glutamine amidotransferase</keyword>
<keyword evidence="2" id="KW-0436">Ligase</keyword>
<dbReference type="PROSITE" id="PS51274">
    <property type="entry name" value="GATASE_COBBQ"/>
    <property type="match status" value="1"/>
</dbReference>
<keyword evidence="4" id="KW-0067">ATP-binding</keyword>
<reference evidence="9 10" key="1">
    <citation type="journal article" date="2009" name="Stand. Genomic Sci.">
        <title>Complete genome sequence of Acidimicrobium ferrooxidans type strain (ICP).</title>
        <authorList>
            <person name="Clum A."/>
            <person name="Nolan M."/>
            <person name="Lang E."/>
            <person name="Glavina Del Rio T."/>
            <person name="Tice H."/>
            <person name="Copeland A."/>
            <person name="Cheng J.F."/>
            <person name="Lucas S."/>
            <person name="Chen F."/>
            <person name="Bruce D."/>
            <person name="Goodwin L."/>
            <person name="Pitluck S."/>
            <person name="Ivanova N."/>
            <person name="Mavrommatis K."/>
            <person name="Mikhailova N."/>
            <person name="Pati A."/>
            <person name="Chen A."/>
            <person name="Palaniappan K."/>
            <person name="Goker M."/>
            <person name="Spring S."/>
            <person name="Land M."/>
            <person name="Hauser L."/>
            <person name="Chang Y.J."/>
            <person name="Jeffries C.C."/>
            <person name="Chain P."/>
            <person name="Bristow J."/>
            <person name="Eisen J.A."/>
            <person name="Markowitz V."/>
            <person name="Hugenholtz P."/>
            <person name="Kyrpides N.C."/>
            <person name="Klenk H.P."/>
            <person name="Lapidus A."/>
        </authorList>
    </citation>
    <scope>NUCLEOTIDE SEQUENCE [LARGE SCALE GENOMIC DNA]</scope>
    <source>
        <strain evidence="10">DSM 10331 / JCM 15462 / NBRC 103882 / ICP</strain>
    </source>
</reference>
<dbReference type="eggNOG" id="COG1797">
    <property type="taxonomic scope" value="Bacteria"/>
</dbReference>
<dbReference type="OrthoDB" id="9764035at2"/>
<dbReference type="AlphaFoldDB" id="C7LYE4"/>
<dbReference type="Pfam" id="PF01656">
    <property type="entry name" value="CbiA"/>
    <property type="match status" value="1"/>
</dbReference>
<dbReference type="InterPro" id="IPR004484">
    <property type="entry name" value="CbiA/CobB_synth"/>
</dbReference>
<keyword evidence="3" id="KW-0547">Nucleotide-binding</keyword>
<protein>
    <submittedName>
        <fullName evidence="9">Cobyrinic acid ac-diamide synthase</fullName>
    </submittedName>
</protein>
<dbReference type="STRING" id="525909.Afer_0805"/>
<dbReference type="KEGG" id="afo:Afer_0805"/>
<dbReference type="SUPFAM" id="SSF52540">
    <property type="entry name" value="P-loop containing nucleoside triphosphate hydrolases"/>
    <property type="match status" value="1"/>
</dbReference>
<dbReference type="EMBL" id="CP001631">
    <property type="protein sequence ID" value="ACU53752.1"/>
    <property type="molecule type" value="Genomic_DNA"/>
</dbReference>
<organism evidence="9 10">
    <name type="scientific">Acidimicrobium ferrooxidans (strain DSM 10331 / JCM 15462 / NBRC 103882 / ICP)</name>
    <dbReference type="NCBI Taxonomy" id="525909"/>
    <lineage>
        <taxon>Bacteria</taxon>
        <taxon>Bacillati</taxon>
        <taxon>Actinomycetota</taxon>
        <taxon>Acidimicrobiia</taxon>
        <taxon>Acidimicrobiales</taxon>
        <taxon>Acidimicrobiaceae</taxon>
        <taxon>Acidimicrobium</taxon>
    </lineage>
</organism>
<dbReference type="InterPro" id="IPR027417">
    <property type="entry name" value="P-loop_NTPase"/>
</dbReference>
<dbReference type="GO" id="GO:0042242">
    <property type="term" value="F:cobyrinic acid a,c-diamide synthase activity"/>
    <property type="evidence" value="ECO:0007669"/>
    <property type="project" value="InterPro"/>
</dbReference>
<comment type="cofactor">
    <cofactor evidence="1">
        <name>Mg(2+)</name>
        <dbReference type="ChEBI" id="CHEBI:18420"/>
    </cofactor>
</comment>
<name>C7LYE4_ACIFD</name>
<keyword evidence="10" id="KW-1185">Reference proteome</keyword>
<evidence type="ECO:0000259" key="8">
    <source>
        <dbReference type="Pfam" id="PF07685"/>
    </source>
</evidence>
<dbReference type="Proteomes" id="UP000000771">
    <property type="component" value="Chromosome"/>
</dbReference>
<dbReference type="PANTHER" id="PTHR43873">
    <property type="entry name" value="COBYRINATE A,C-DIAMIDE SYNTHASE"/>
    <property type="match status" value="1"/>
</dbReference>
<dbReference type="Gene3D" id="3.40.50.300">
    <property type="entry name" value="P-loop containing nucleotide triphosphate hydrolases"/>
    <property type="match status" value="1"/>
</dbReference>
<evidence type="ECO:0000256" key="1">
    <source>
        <dbReference type="ARBA" id="ARBA00001946"/>
    </source>
</evidence>
<proteinExistence type="predicted"/>
<dbReference type="NCBIfam" id="NF002204">
    <property type="entry name" value="PRK01077.1"/>
    <property type="match status" value="1"/>
</dbReference>
<evidence type="ECO:0000256" key="6">
    <source>
        <dbReference type="ARBA" id="ARBA00022962"/>
    </source>
</evidence>
<evidence type="ECO:0000256" key="2">
    <source>
        <dbReference type="ARBA" id="ARBA00022598"/>
    </source>
</evidence>
<evidence type="ECO:0000256" key="3">
    <source>
        <dbReference type="ARBA" id="ARBA00022741"/>
    </source>
</evidence>
<dbReference type="PANTHER" id="PTHR43873:SF1">
    <property type="entry name" value="COBYRINATE A,C-DIAMIDE SYNTHASE"/>
    <property type="match status" value="1"/>
</dbReference>